<gene>
    <name evidence="1" type="ORF">PPRIM_AZ9-3.1.T0040104</name>
</gene>
<dbReference type="Proteomes" id="UP000688137">
    <property type="component" value="Unassembled WGS sequence"/>
</dbReference>
<accession>A0A8S1JMY8</accession>
<name>A0A8S1JMY8_PARPR</name>
<dbReference type="EMBL" id="CAJJDM010000001">
    <property type="protein sequence ID" value="CAD8042887.1"/>
    <property type="molecule type" value="Genomic_DNA"/>
</dbReference>
<evidence type="ECO:0008006" key="3">
    <source>
        <dbReference type="Google" id="ProtNLM"/>
    </source>
</evidence>
<sequence length="872" mass="104278">MNPQIFTCNYLTHNLNPIIKFCLNENCKSTKDKLCEICWKEFHEEHLLDCFPITILYYILEIHLKKIEQLLQRIQSLSIENQCNSFYQELIVYQDKFKKLIQNQLDEIHLYQDIQIVIRLAKQCYNNEIQKLLIAFLWTQQIEINTKNTIIQIIQEVYSLDDPQYFSFILNQQIEDLLYLCKYNHALQKINDALKLKKDYVLQAKKYSILIILGKDQEANQLIAHQDDYNYDNFLQGHVISLVNYHYYKRQHQNDDRFNLQLFQSVSLLEQGKIKEANKIIKEELAKKPESLDIIMFYVKCLIFYQNKIEKAIRFCQQGMEKYSNCQAYCDAKFICMLMQNPKQFHIDNLQNLDDETKITYSIILIKQGEFQKAIEFLNSIQKNSKKYSEAQSFRFIAIKLFSKNKIVFSIQSYEQHRQINSPLIVFISEVKQLFLEQQFKNALDIVEKKLLKLPQCLFLTLLKSTCLITLQKYGLAQQYLEPLRIQYPNEFIIEICYVYTLVGMKQYTQALEIMNNLPLKEQKYEFLELRAQILFHQGLLSESMDCFKLLQSNQYNKSKINIYMGLINQLLKQYTIAIYYYDQELKNETYKQQLLYNKALTILEKNITQKVQPNDLSFEEAKKIFQSLIDIYDSQWFLVIVYYLQNNFNEAHNLLEILKKDSQKIEKALKLQAKIYYKQQLFGIIVSIYQKINLSFLNKNEISQFIISAILIKNFELADSLINKCQQQLQSLIYLFKGFKMEQEGKNLESSKFYEEFCQYEQSQQTASEYPLLIQAAKLALRQIYIKLDQNQKVIEFENSIKQDYPNLPLDTNYQQFIIKEFQIITYSVKPIAFQLEIINLNLLMDFRQWCLLIDKYDFMNIYQFEQMFKQ</sequence>
<reference evidence="1" key="1">
    <citation type="submission" date="2021-01" db="EMBL/GenBank/DDBJ databases">
        <authorList>
            <consortium name="Genoscope - CEA"/>
            <person name="William W."/>
        </authorList>
    </citation>
    <scope>NUCLEOTIDE SEQUENCE</scope>
</reference>
<keyword evidence="2" id="KW-1185">Reference proteome</keyword>
<dbReference type="AlphaFoldDB" id="A0A8S1JMY8"/>
<comment type="caution">
    <text evidence="1">The sequence shown here is derived from an EMBL/GenBank/DDBJ whole genome shotgun (WGS) entry which is preliminary data.</text>
</comment>
<proteinExistence type="predicted"/>
<protein>
    <recommendedName>
        <fullName evidence="3">Tetratricopeptide repeat protein</fullName>
    </recommendedName>
</protein>
<evidence type="ECO:0000313" key="2">
    <source>
        <dbReference type="Proteomes" id="UP000688137"/>
    </source>
</evidence>
<evidence type="ECO:0000313" key="1">
    <source>
        <dbReference type="EMBL" id="CAD8042887.1"/>
    </source>
</evidence>
<organism evidence="1 2">
    <name type="scientific">Paramecium primaurelia</name>
    <dbReference type="NCBI Taxonomy" id="5886"/>
    <lineage>
        <taxon>Eukaryota</taxon>
        <taxon>Sar</taxon>
        <taxon>Alveolata</taxon>
        <taxon>Ciliophora</taxon>
        <taxon>Intramacronucleata</taxon>
        <taxon>Oligohymenophorea</taxon>
        <taxon>Peniculida</taxon>
        <taxon>Parameciidae</taxon>
        <taxon>Paramecium</taxon>
    </lineage>
</organism>
<dbReference type="OMA" id="NNFNEAH"/>